<evidence type="ECO:0000313" key="2">
    <source>
        <dbReference type="Proteomes" id="UP000011115"/>
    </source>
</evidence>
<proteinExistence type="predicted"/>
<dbReference type="Gramene" id="PGSC0003DMT400081139">
    <property type="protein sequence ID" value="PGSC0003DMT400081139"/>
    <property type="gene ID" value="PGSC0003DMG400031699"/>
</dbReference>
<protein>
    <submittedName>
        <fullName evidence="1">Tetratricoredoxin</fullName>
    </submittedName>
</protein>
<dbReference type="HOGENOM" id="CLU_2908495_0_0_1"/>
<evidence type="ECO:0000313" key="1">
    <source>
        <dbReference type="EnsemblPlants" id="PGSC0003DMT400081139"/>
    </source>
</evidence>
<reference evidence="1" key="2">
    <citation type="submission" date="2015-06" db="UniProtKB">
        <authorList>
            <consortium name="EnsemblPlants"/>
        </authorList>
    </citation>
    <scope>IDENTIFICATION</scope>
    <source>
        <strain evidence="1">DM1-3 516 R44</strain>
    </source>
</reference>
<name>M1D4A3_SOLTU</name>
<accession>M1D4A3</accession>
<dbReference type="InParanoid" id="M1D4A3"/>
<keyword evidence="2" id="KW-1185">Reference proteome</keyword>
<dbReference type="AlphaFoldDB" id="M1D4A3"/>
<dbReference type="EnsemblPlants" id="PGSC0003DMT400081139">
    <property type="protein sequence ID" value="PGSC0003DMT400081139"/>
    <property type="gene ID" value="PGSC0003DMG400031699"/>
</dbReference>
<organism evidence="1 2">
    <name type="scientific">Solanum tuberosum</name>
    <name type="common">Potato</name>
    <dbReference type="NCBI Taxonomy" id="4113"/>
    <lineage>
        <taxon>Eukaryota</taxon>
        <taxon>Viridiplantae</taxon>
        <taxon>Streptophyta</taxon>
        <taxon>Embryophyta</taxon>
        <taxon>Tracheophyta</taxon>
        <taxon>Spermatophyta</taxon>
        <taxon>Magnoliopsida</taxon>
        <taxon>eudicotyledons</taxon>
        <taxon>Gunneridae</taxon>
        <taxon>Pentapetalae</taxon>
        <taxon>asterids</taxon>
        <taxon>lamiids</taxon>
        <taxon>Solanales</taxon>
        <taxon>Solanaceae</taxon>
        <taxon>Solanoideae</taxon>
        <taxon>Solaneae</taxon>
        <taxon>Solanum</taxon>
    </lineage>
</organism>
<dbReference type="Proteomes" id="UP000011115">
    <property type="component" value="Unassembled WGS sequence"/>
</dbReference>
<sequence length="62" mass="7444">MERNLHSILKPRLSPHQHQPLKMQLLDTFWVGLYKMERYNDKGHTMLHSKILQKFGFGRVVL</sequence>
<dbReference type="PaxDb" id="4113-PGSC0003DMT400081139"/>
<reference evidence="2" key="1">
    <citation type="journal article" date="2011" name="Nature">
        <title>Genome sequence and analysis of the tuber crop potato.</title>
        <authorList>
            <consortium name="The Potato Genome Sequencing Consortium"/>
        </authorList>
    </citation>
    <scope>NUCLEOTIDE SEQUENCE [LARGE SCALE GENOMIC DNA]</scope>
    <source>
        <strain evidence="2">cv. DM1-3 516 R44</strain>
    </source>
</reference>